<feature type="compositionally biased region" description="Gly residues" evidence="1">
    <location>
        <begin position="87"/>
        <end position="96"/>
    </location>
</feature>
<keyword evidence="3" id="KW-1185">Reference proteome</keyword>
<dbReference type="Proteomes" id="UP001530377">
    <property type="component" value="Unassembled WGS sequence"/>
</dbReference>
<evidence type="ECO:0008006" key="4">
    <source>
        <dbReference type="Google" id="ProtNLM"/>
    </source>
</evidence>
<feature type="compositionally biased region" description="Acidic residues" evidence="1">
    <location>
        <begin position="75"/>
        <end position="85"/>
    </location>
</feature>
<dbReference type="AlphaFoldDB" id="A0ABD3R9L6"/>
<dbReference type="EMBL" id="JALLPB020000407">
    <property type="protein sequence ID" value="KAL3809429.1"/>
    <property type="molecule type" value="Genomic_DNA"/>
</dbReference>
<sequence>MSTRVTSAIGSRRARENLVRLLGLSFPSPTDDVRVVGRGYSYAELRAAYIERVHEMHPDRTASRRRRLLRLHREDDDEDENENDGGEVVGEGGGGHSKFVELKDAWEAYRATVRAVRDLAGDDEYDNERRRRRLRRRRESWEEEDDDDDDDDGGGYSNFTLFGVGCSFADSPEESMRRAEIMDQACRGWFPDGIISPWRGGGAGVVANGGGGGIGGGGSGGGDDDGVHDNSSSRGVKLIDEGMFVSDDEQRRLTDDGGYYSSAPKRTSSLVQDADKFRFTRRK</sequence>
<feature type="compositionally biased region" description="Acidic residues" evidence="1">
    <location>
        <begin position="141"/>
        <end position="153"/>
    </location>
</feature>
<proteinExistence type="predicted"/>
<evidence type="ECO:0000313" key="2">
    <source>
        <dbReference type="EMBL" id="KAL3809429.1"/>
    </source>
</evidence>
<feature type="region of interest" description="Disordered" evidence="1">
    <location>
        <begin position="127"/>
        <end position="156"/>
    </location>
</feature>
<name>A0ABD3R9L6_9STRA</name>
<reference evidence="2 3" key="1">
    <citation type="submission" date="2024-10" db="EMBL/GenBank/DDBJ databases">
        <title>Updated reference genomes for cyclostephanoid diatoms.</title>
        <authorList>
            <person name="Roberts W.R."/>
            <person name="Alverson A.J."/>
        </authorList>
    </citation>
    <scope>NUCLEOTIDE SEQUENCE [LARGE SCALE GENOMIC DNA]</scope>
    <source>
        <strain evidence="2 3">AJA228-03</strain>
    </source>
</reference>
<feature type="region of interest" description="Disordered" evidence="1">
    <location>
        <begin position="73"/>
        <end position="96"/>
    </location>
</feature>
<organism evidence="2 3">
    <name type="scientific">Cyclostephanos tholiformis</name>
    <dbReference type="NCBI Taxonomy" id="382380"/>
    <lineage>
        <taxon>Eukaryota</taxon>
        <taxon>Sar</taxon>
        <taxon>Stramenopiles</taxon>
        <taxon>Ochrophyta</taxon>
        <taxon>Bacillariophyta</taxon>
        <taxon>Coscinodiscophyceae</taxon>
        <taxon>Thalassiosirophycidae</taxon>
        <taxon>Stephanodiscales</taxon>
        <taxon>Stephanodiscaceae</taxon>
        <taxon>Cyclostephanos</taxon>
    </lineage>
</organism>
<protein>
    <recommendedName>
        <fullName evidence="4">J domain-containing protein</fullName>
    </recommendedName>
</protein>
<gene>
    <name evidence="2" type="ORF">ACHAXA_003998</name>
</gene>
<evidence type="ECO:0000313" key="3">
    <source>
        <dbReference type="Proteomes" id="UP001530377"/>
    </source>
</evidence>
<evidence type="ECO:0000256" key="1">
    <source>
        <dbReference type="SAM" id="MobiDB-lite"/>
    </source>
</evidence>
<accession>A0ABD3R9L6</accession>
<feature type="region of interest" description="Disordered" evidence="1">
    <location>
        <begin position="215"/>
        <end position="234"/>
    </location>
</feature>
<comment type="caution">
    <text evidence="2">The sequence shown here is derived from an EMBL/GenBank/DDBJ whole genome shotgun (WGS) entry which is preliminary data.</text>
</comment>